<comment type="caution">
    <text evidence="1">The sequence shown here is derived from an EMBL/GenBank/DDBJ whole genome shotgun (WGS) entry which is preliminary data.</text>
</comment>
<evidence type="ECO:0000313" key="2">
    <source>
        <dbReference type="Proteomes" id="UP001055879"/>
    </source>
</evidence>
<protein>
    <submittedName>
        <fullName evidence="1">Uncharacterized protein</fullName>
    </submittedName>
</protein>
<accession>A0ACB8XQD2</accession>
<reference evidence="2" key="1">
    <citation type="journal article" date="2022" name="Mol. Ecol. Resour.">
        <title>The genomes of chicory, endive, great burdock and yacon provide insights into Asteraceae palaeo-polyploidization history and plant inulin production.</title>
        <authorList>
            <person name="Fan W."/>
            <person name="Wang S."/>
            <person name="Wang H."/>
            <person name="Wang A."/>
            <person name="Jiang F."/>
            <person name="Liu H."/>
            <person name="Zhao H."/>
            <person name="Xu D."/>
            <person name="Zhang Y."/>
        </authorList>
    </citation>
    <scope>NUCLEOTIDE SEQUENCE [LARGE SCALE GENOMIC DNA]</scope>
    <source>
        <strain evidence="2">cv. Niubang</strain>
    </source>
</reference>
<name>A0ACB8XQD2_ARCLA</name>
<dbReference type="EMBL" id="CM042062">
    <property type="protein sequence ID" value="KAI3670025.1"/>
    <property type="molecule type" value="Genomic_DNA"/>
</dbReference>
<organism evidence="1 2">
    <name type="scientific">Arctium lappa</name>
    <name type="common">Greater burdock</name>
    <name type="synonym">Lappa major</name>
    <dbReference type="NCBI Taxonomy" id="4217"/>
    <lineage>
        <taxon>Eukaryota</taxon>
        <taxon>Viridiplantae</taxon>
        <taxon>Streptophyta</taxon>
        <taxon>Embryophyta</taxon>
        <taxon>Tracheophyta</taxon>
        <taxon>Spermatophyta</taxon>
        <taxon>Magnoliopsida</taxon>
        <taxon>eudicotyledons</taxon>
        <taxon>Gunneridae</taxon>
        <taxon>Pentapetalae</taxon>
        <taxon>asterids</taxon>
        <taxon>campanulids</taxon>
        <taxon>Asterales</taxon>
        <taxon>Asteraceae</taxon>
        <taxon>Carduoideae</taxon>
        <taxon>Cardueae</taxon>
        <taxon>Arctiinae</taxon>
        <taxon>Arctium</taxon>
    </lineage>
</organism>
<proteinExistence type="predicted"/>
<keyword evidence="2" id="KW-1185">Reference proteome</keyword>
<reference evidence="1 2" key="2">
    <citation type="journal article" date="2022" name="Mol. Ecol. Resour.">
        <title>The genomes of chicory, endive, great burdock and yacon provide insights into Asteraceae paleo-polyploidization history and plant inulin production.</title>
        <authorList>
            <person name="Fan W."/>
            <person name="Wang S."/>
            <person name="Wang H."/>
            <person name="Wang A."/>
            <person name="Jiang F."/>
            <person name="Liu H."/>
            <person name="Zhao H."/>
            <person name="Xu D."/>
            <person name="Zhang Y."/>
        </authorList>
    </citation>
    <scope>NUCLEOTIDE SEQUENCE [LARGE SCALE GENOMIC DNA]</scope>
    <source>
        <strain evidence="2">cv. Niubang</strain>
    </source>
</reference>
<evidence type="ECO:0000313" key="1">
    <source>
        <dbReference type="EMBL" id="KAI3670025.1"/>
    </source>
</evidence>
<gene>
    <name evidence="1" type="ORF">L6452_41601</name>
</gene>
<dbReference type="Proteomes" id="UP001055879">
    <property type="component" value="Linkage Group LG16"/>
</dbReference>
<sequence>MDNNNKSKKDQLQAVRFAASIAIVIACLERAAVLSIFKQWHMWVFLTLNLLLIAILFTSTNPPPKSDSGQDSDGNTKSRSPETSPAVAENNRREDNVLENVVNGEDVRFEEEEEEDGGGGGGGGDGKLSSPAVLSNEELNEKVEAFISRFRQEYLVSDVKIVRSRSSSDDVCGNGSFSKTTTHVVRV</sequence>